<dbReference type="InterPro" id="IPR008966">
    <property type="entry name" value="Adhesion_dom_sf"/>
</dbReference>
<keyword evidence="3" id="KW-1185">Reference proteome</keyword>
<dbReference type="EMBL" id="JBBKZU010000001">
    <property type="protein sequence ID" value="MEJ8809570.1"/>
    <property type="molecule type" value="Genomic_DNA"/>
</dbReference>
<dbReference type="InterPro" id="IPR011228">
    <property type="entry name" value="UCP029766"/>
</dbReference>
<dbReference type="Proteomes" id="UP001365846">
    <property type="component" value="Unassembled WGS sequence"/>
</dbReference>
<proteinExistence type="predicted"/>
<feature type="domain" description="Fimbrial-type adhesion" evidence="1">
    <location>
        <begin position="276"/>
        <end position="465"/>
    </location>
</feature>
<dbReference type="Gene3D" id="2.60.40.1090">
    <property type="entry name" value="Fimbrial-type adhesion domain"/>
    <property type="match status" value="1"/>
</dbReference>
<protein>
    <submittedName>
        <fullName evidence="2">Fimbrial protein</fullName>
    </submittedName>
</protein>
<dbReference type="InterPro" id="IPR036937">
    <property type="entry name" value="Adhesion_dom_fimbrial_sf"/>
</dbReference>
<name>A0ABU8V962_9BURK</name>
<dbReference type="InterPro" id="IPR000259">
    <property type="entry name" value="Adhesion_dom_fimbrial"/>
</dbReference>
<dbReference type="PIRSF" id="PIRSF029766">
    <property type="entry name" value="UCP029766"/>
    <property type="match status" value="1"/>
</dbReference>
<sequence>MAPTSIPIRASTSMLRACRWLTWGALAAMLSLCVPAWATCYRISYAPGMTYPSNDVYYVDPAHGTHNTWTGSLDTAGASGLAVSSVNLNSSTFQPDGTLLASGSASILMLGNEAYTAEQVLFRCDAADAGSLFEFYATNGDNDYGGRYEDGASFGLPGAYRTYFRGMVIRVTHTQTGNYFSRYWQSRPLTGLDRDSQGKILVKAKNFSDVRVELFRVSNTEGSTGSGIYSYSQPAAYIAFKGPGWSNNLVDGRDSNSYFDGWYNAWPGTINLYNRLTVRRSATCAVTNVTPNVRFPLMTVAELEAGATRQMPIDITFECQTGAPANTGLTALASGVNAGQTAMGVLVPAANYQSAAAQGLTTAGGGATYLLPDGYGTDSGVATGVGISLALANGTPLNFLGNEMVTGSGNNAGWYAVLSDASSTGVAAGVTSYTKRLQATLKRIPGRTVTPGKINARAQVVIRVQ</sequence>
<gene>
    <name evidence="2" type="ORF">WKW77_00725</name>
</gene>
<evidence type="ECO:0000259" key="1">
    <source>
        <dbReference type="Pfam" id="PF00419"/>
    </source>
</evidence>
<comment type="caution">
    <text evidence="2">The sequence shown here is derived from an EMBL/GenBank/DDBJ whole genome shotgun (WGS) entry which is preliminary data.</text>
</comment>
<accession>A0ABU8V962</accession>
<evidence type="ECO:0000313" key="2">
    <source>
        <dbReference type="EMBL" id="MEJ8809570.1"/>
    </source>
</evidence>
<dbReference type="SUPFAM" id="SSF49401">
    <property type="entry name" value="Bacterial adhesins"/>
    <property type="match status" value="1"/>
</dbReference>
<dbReference type="Pfam" id="PF00419">
    <property type="entry name" value="Fimbrial"/>
    <property type="match status" value="1"/>
</dbReference>
<evidence type="ECO:0000313" key="3">
    <source>
        <dbReference type="Proteomes" id="UP001365846"/>
    </source>
</evidence>
<dbReference type="RefSeq" id="WP_340354911.1">
    <property type="nucleotide sequence ID" value="NZ_JBBKZU010000001.1"/>
</dbReference>
<reference evidence="2 3" key="1">
    <citation type="submission" date="2024-03" db="EMBL/GenBank/DDBJ databases">
        <title>Novel species of the genus Variovorax.</title>
        <authorList>
            <person name="Liu Q."/>
            <person name="Xin Y.-H."/>
        </authorList>
    </citation>
    <scope>NUCLEOTIDE SEQUENCE [LARGE SCALE GENOMIC DNA]</scope>
    <source>
        <strain evidence="2 3">KACC 18899</strain>
    </source>
</reference>
<organism evidence="2 3">
    <name type="scientific">Variovorax ureilyticus</name>
    <dbReference type="NCBI Taxonomy" id="1836198"/>
    <lineage>
        <taxon>Bacteria</taxon>
        <taxon>Pseudomonadati</taxon>
        <taxon>Pseudomonadota</taxon>
        <taxon>Betaproteobacteria</taxon>
        <taxon>Burkholderiales</taxon>
        <taxon>Comamonadaceae</taxon>
        <taxon>Variovorax</taxon>
    </lineage>
</organism>